<keyword evidence="1" id="KW-1133">Transmembrane helix</keyword>
<reference evidence="3" key="1">
    <citation type="submission" date="2021-02" db="EMBL/GenBank/DDBJ databases">
        <authorList>
            <person name="Nowell W R."/>
        </authorList>
    </citation>
    <scope>NUCLEOTIDE SEQUENCE</scope>
</reference>
<keyword evidence="1" id="KW-0812">Transmembrane</keyword>
<dbReference type="AlphaFoldDB" id="A0A820SBG7"/>
<evidence type="ECO:0000313" key="2">
    <source>
        <dbReference type="EMBL" id="CAF3463430.1"/>
    </source>
</evidence>
<evidence type="ECO:0000313" key="4">
    <source>
        <dbReference type="Proteomes" id="UP000663862"/>
    </source>
</evidence>
<organism evidence="3 4">
    <name type="scientific">Rotaria socialis</name>
    <dbReference type="NCBI Taxonomy" id="392032"/>
    <lineage>
        <taxon>Eukaryota</taxon>
        <taxon>Metazoa</taxon>
        <taxon>Spiralia</taxon>
        <taxon>Gnathifera</taxon>
        <taxon>Rotifera</taxon>
        <taxon>Eurotatoria</taxon>
        <taxon>Bdelloidea</taxon>
        <taxon>Philodinida</taxon>
        <taxon>Philodinidae</taxon>
        <taxon>Rotaria</taxon>
    </lineage>
</organism>
<feature type="transmembrane region" description="Helical" evidence="1">
    <location>
        <begin position="45"/>
        <end position="70"/>
    </location>
</feature>
<gene>
    <name evidence="2" type="ORF">FME351_LOCUS14274</name>
    <name evidence="3" type="ORF">TSG867_LOCUS17019</name>
</gene>
<sequence length="766" mass="90204">MPACCSWLSRPLCCRRESQHAYIYLYTPTMTGSSSSSSSSSSCHGCLVCILFGLCLALVVTLAAVLMYHLNSTDFIKTKSSEICTTHPLTRKLQYPDFVNTKIDLCENFHAFVCDKWTRREVIENFNDKDDSEEQWTRMQNEIHQKLMANTNGQSIPNENDHIIPSTYRLYQLCENQSPLILLYELERYFANLSHQEPYQSHLTLFNQTKLTNNSSKSLFFLDPNPFFKILHSSSSSSIVTRIHHRPLPSAIFIFSNITILNQTALKHLKNFDNDYRKFLSEENILIKSYEQEYSQDSLIVKRILSFTNYEQCLSSSSSNRSNGLEKLIQLLNYFLHSRLHKFNTKLVDQQIRILNKITDNHTLVERLQRIRTDLRTIEQIVLINNTNTSCILNLLDELLDKRMRSNELHSMVDLYLSNNTTEDFISNDWPYLFMLYDRLLKKTPLDTLINFAFFDYYRQYVYPYYQSHLNPINPININHYNEHYAYTYRTNYPSLSCQIKTCFDIFNCYHPSLLNQLIEIHNQTFLDDTKTLVENLINRFRLLTDQSDNLFLNEKKQILNQLNKIQIRIGHYSSQPNISLSNDFSSYLEYVQFYLRIPYDKQEHSYYIEPIYYPSNQILYLPFGFLSLSNTSIEYHIIKILLKVLRLTIQSNPYNIECLLKSSDDEHDPINTTKLSSNDESIAYLLLRSKFIAEQRLILDEYLWPFTNANSLMKNFLIHYTANHYCRNSNGHHAYLNNTYLIDDVHLIFHCEQASSIRQSKCTVN</sequence>
<evidence type="ECO:0000313" key="3">
    <source>
        <dbReference type="EMBL" id="CAF4451366.1"/>
    </source>
</evidence>
<accession>A0A820SBG7</accession>
<keyword evidence="1" id="KW-0472">Membrane</keyword>
<protein>
    <recommendedName>
        <fullName evidence="5">Peptidase M13 N-terminal domain-containing protein</fullName>
    </recommendedName>
</protein>
<comment type="caution">
    <text evidence="3">The sequence shown here is derived from an EMBL/GenBank/DDBJ whole genome shotgun (WGS) entry which is preliminary data.</text>
</comment>
<dbReference type="EMBL" id="CAJOBQ010001067">
    <property type="protein sequence ID" value="CAF4451366.1"/>
    <property type="molecule type" value="Genomic_DNA"/>
</dbReference>
<dbReference type="SUPFAM" id="SSF55486">
    <property type="entry name" value="Metalloproteases ('zincins'), catalytic domain"/>
    <property type="match status" value="1"/>
</dbReference>
<dbReference type="Proteomes" id="UP000663869">
    <property type="component" value="Unassembled WGS sequence"/>
</dbReference>
<proteinExistence type="predicted"/>
<evidence type="ECO:0000256" key="1">
    <source>
        <dbReference type="SAM" id="Phobius"/>
    </source>
</evidence>
<dbReference type="EMBL" id="CAJNYU010001736">
    <property type="protein sequence ID" value="CAF3463430.1"/>
    <property type="molecule type" value="Genomic_DNA"/>
</dbReference>
<dbReference type="Proteomes" id="UP000663862">
    <property type="component" value="Unassembled WGS sequence"/>
</dbReference>
<evidence type="ECO:0008006" key="5">
    <source>
        <dbReference type="Google" id="ProtNLM"/>
    </source>
</evidence>
<name>A0A820SBG7_9BILA</name>